<keyword evidence="3" id="KW-1185">Reference proteome</keyword>
<dbReference type="InterPro" id="IPR006311">
    <property type="entry name" value="TAT_signal"/>
</dbReference>
<comment type="caution">
    <text evidence="2">The sequence shown here is derived from an EMBL/GenBank/DDBJ whole genome shotgun (WGS) entry which is preliminary data.</text>
</comment>
<keyword evidence="1" id="KW-0472">Membrane</keyword>
<organism evidence="2 3">
    <name type="scientific">Roseospira navarrensis</name>
    <dbReference type="NCBI Taxonomy" id="140058"/>
    <lineage>
        <taxon>Bacteria</taxon>
        <taxon>Pseudomonadati</taxon>
        <taxon>Pseudomonadota</taxon>
        <taxon>Alphaproteobacteria</taxon>
        <taxon>Rhodospirillales</taxon>
        <taxon>Rhodospirillaceae</taxon>
        <taxon>Roseospira</taxon>
    </lineage>
</organism>
<dbReference type="Pfam" id="PF09608">
    <property type="entry name" value="Alph_Pro_TM"/>
    <property type="match status" value="1"/>
</dbReference>
<gene>
    <name evidence="2" type="ORF">GHC57_06060</name>
</gene>
<reference evidence="2 3" key="1">
    <citation type="submission" date="2019-10" db="EMBL/GenBank/DDBJ databases">
        <title>Draft whole-genome sequence of the purple nonsulfur photosynthetic bacterium Roseospira navarrensis DSM 15114.</title>
        <authorList>
            <person name="Kyndt J.A."/>
            <person name="Meyer T.E."/>
        </authorList>
    </citation>
    <scope>NUCLEOTIDE SEQUENCE [LARGE SCALE GENOMIC DNA]</scope>
    <source>
        <strain evidence="2 3">DSM 15114</strain>
    </source>
</reference>
<dbReference type="InterPro" id="IPR019088">
    <property type="entry name" value="CHP02186-rel_TM"/>
</dbReference>
<dbReference type="AlphaFoldDB" id="A0A7X1ZDJ8"/>
<protein>
    <recommendedName>
        <fullName evidence="4">Transmembrane protein</fullName>
    </recommendedName>
</protein>
<accession>A0A7X1ZDJ8</accession>
<evidence type="ECO:0000313" key="2">
    <source>
        <dbReference type="EMBL" id="MQX36079.1"/>
    </source>
</evidence>
<dbReference type="OrthoDB" id="9815212at2"/>
<dbReference type="RefSeq" id="WP_153342216.1">
    <property type="nucleotide sequence ID" value="NZ_WIVE01000012.1"/>
</dbReference>
<evidence type="ECO:0000313" key="3">
    <source>
        <dbReference type="Proteomes" id="UP000434582"/>
    </source>
</evidence>
<keyword evidence="1" id="KW-1133">Transmembrane helix</keyword>
<dbReference type="EMBL" id="WIVE01000012">
    <property type="protein sequence ID" value="MQX36079.1"/>
    <property type="molecule type" value="Genomic_DNA"/>
</dbReference>
<dbReference type="Proteomes" id="UP000434582">
    <property type="component" value="Unassembled WGS sequence"/>
</dbReference>
<name>A0A7X1ZDJ8_9PROT</name>
<sequence>MMDDRRHGIPDRTRPRRRVLLALAALIVAAALALAWAKAPRAQEPVQPLVVDLSDHLVAITTAFSGTDVLLFGATDGPGDVVLVVRGPPTRKVVRKKDRIGIIWANRDSVTYENVPAFYQVFANRPLEEIAPRSVLARHQIGTQNLDFVPVDQSVTDSFVPGFRAALVRLKQKADLYGVGTQPVTLLANRLFKADLHFPANVPTGAYSVEVYLIRDGSVISGKITPLVVSKIGLGAEIFDMAQQQGPLYGLMAIVAAVASGWLAAVALRKK</sequence>
<dbReference type="PROSITE" id="PS51318">
    <property type="entry name" value="TAT"/>
    <property type="match status" value="1"/>
</dbReference>
<feature type="transmembrane region" description="Helical" evidence="1">
    <location>
        <begin position="248"/>
        <end position="268"/>
    </location>
</feature>
<evidence type="ECO:0008006" key="4">
    <source>
        <dbReference type="Google" id="ProtNLM"/>
    </source>
</evidence>
<evidence type="ECO:0000256" key="1">
    <source>
        <dbReference type="SAM" id="Phobius"/>
    </source>
</evidence>
<keyword evidence="1" id="KW-0812">Transmembrane</keyword>
<proteinExistence type="predicted"/>